<dbReference type="AlphaFoldDB" id="A0A0C2DU24"/>
<dbReference type="Proteomes" id="UP000035068">
    <property type="component" value="Unassembled WGS sequence"/>
</dbReference>
<proteinExistence type="predicted"/>
<dbReference type="InterPro" id="IPR029002">
    <property type="entry name" value="PLPC/GPLD1"/>
</dbReference>
<evidence type="ECO:0000313" key="2">
    <source>
        <dbReference type="EMBL" id="KIH76954.1"/>
    </source>
</evidence>
<protein>
    <recommendedName>
        <fullName evidence="1">Phospholipase C/D domain-containing protein</fullName>
    </recommendedName>
</protein>
<dbReference type="Pfam" id="PF00882">
    <property type="entry name" value="Zn_dep_PLPC"/>
    <property type="match status" value="1"/>
</dbReference>
<keyword evidence="3" id="KW-1185">Reference proteome</keyword>
<comment type="caution">
    <text evidence="2">The sequence shown here is derived from an EMBL/GenBank/DDBJ whole genome shotgun (WGS) entry which is preliminary data.</text>
</comment>
<evidence type="ECO:0000313" key="3">
    <source>
        <dbReference type="Proteomes" id="UP000035068"/>
    </source>
</evidence>
<dbReference type="EMBL" id="JWJD01000002">
    <property type="protein sequence ID" value="KIH76954.1"/>
    <property type="molecule type" value="Genomic_DNA"/>
</dbReference>
<sequence>MAFIIIAAALLGILCFPTDALAWGIGIHLQLGSHILDKLHLLPVALQTLLAAHPQDFLYGCISADITIGKKFTHHLNHCHSWRLGRKILAAAVTDRQKACAYGYITHLAADTIAHSYFVPFKMVRSFNTVMLNHQYWELRFEAEVPQDIWGTARQIARQDFRENDTMMRSVLADTIFSFNTNKRIFNSLLLLSRLQQWQKVLRSVSSTSKFTLPDESRREYYGLAREAAESVLILMNESPYWKADPTGERAISAARMIRKNLHLLWLEGKVSDAEAGKIVDGLKPRFREGITRPKEVLDLLSSA</sequence>
<name>A0A0C2DU24_9BACT</name>
<accession>A0A0C2DU24</accession>
<dbReference type="RefSeq" id="WP_040098104.1">
    <property type="nucleotide sequence ID" value="NZ_JWJD01000002.1"/>
</dbReference>
<reference evidence="2 3" key="1">
    <citation type="submission" date="2014-12" db="EMBL/GenBank/DDBJ databases">
        <title>Genomes of Geoalkalibacter ferrihydriticus and Geoalkalibacter subterraneus, two haloalkaliphilic metal-reducing members of the Geobacteraceae.</title>
        <authorList>
            <person name="Badalamenti J.P."/>
            <person name="Torres C.I."/>
            <person name="Krajmalnik-Brown R."/>
            <person name="Bond D.R."/>
        </authorList>
    </citation>
    <scope>NUCLEOTIDE SEQUENCE [LARGE SCALE GENOMIC DNA]</scope>
    <source>
        <strain evidence="2 3">DSM 17813</strain>
    </source>
</reference>
<evidence type="ECO:0000259" key="1">
    <source>
        <dbReference type="Pfam" id="PF00882"/>
    </source>
</evidence>
<organism evidence="2 3">
    <name type="scientific">Geoalkalibacter ferrihydriticus DSM 17813</name>
    <dbReference type="NCBI Taxonomy" id="1121915"/>
    <lineage>
        <taxon>Bacteria</taxon>
        <taxon>Pseudomonadati</taxon>
        <taxon>Thermodesulfobacteriota</taxon>
        <taxon>Desulfuromonadia</taxon>
        <taxon>Desulfuromonadales</taxon>
        <taxon>Geoalkalibacteraceae</taxon>
        <taxon>Geoalkalibacter</taxon>
    </lineage>
</organism>
<gene>
    <name evidence="2" type="ORF">GFER_07675</name>
</gene>
<feature type="domain" description="Phospholipase C/D" evidence="1">
    <location>
        <begin position="28"/>
        <end position="145"/>
    </location>
</feature>